<feature type="region of interest" description="Disordered" evidence="1">
    <location>
        <begin position="75"/>
        <end position="100"/>
    </location>
</feature>
<sequence length="100" mass="10968">MSTAPFPAPGSERIRFADEIRVLMTRRRLTQGDLATVLGVGQSEISKRLRGTVPFRFDEIVELARYFDVSIGSLFGEDSTRRPDGPDGGGQAASRGVNKR</sequence>
<comment type="caution">
    <text evidence="3">The sequence shown here is derived from an EMBL/GenBank/DDBJ whole genome shotgun (WGS) entry which is preliminary data.</text>
</comment>
<protein>
    <submittedName>
        <fullName evidence="3">Transcriptional regulator with XRE-family HTH domain</fullName>
    </submittedName>
</protein>
<dbReference type="CDD" id="cd00093">
    <property type="entry name" value="HTH_XRE"/>
    <property type="match status" value="1"/>
</dbReference>
<evidence type="ECO:0000259" key="2">
    <source>
        <dbReference type="PROSITE" id="PS50943"/>
    </source>
</evidence>
<dbReference type="RefSeq" id="WP_179729868.1">
    <property type="nucleotide sequence ID" value="NZ_BAABEF010000001.1"/>
</dbReference>
<dbReference type="InterPro" id="IPR010982">
    <property type="entry name" value="Lambda_DNA-bd_dom_sf"/>
</dbReference>
<evidence type="ECO:0000256" key="1">
    <source>
        <dbReference type="SAM" id="MobiDB-lite"/>
    </source>
</evidence>
<gene>
    <name evidence="3" type="ORF">BJ958_005425</name>
</gene>
<proteinExistence type="predicted"/>
<accession>A0A852RSZ5</accession>
<dbReference type="InterPro" id="IPR001387">
    <property type="entry name" value="Cro/C1-type_HTH"/>
</dbReference>
<dbReference type="EMBL" id="JACCBF010000001">
    <property type="protein sequence ID" value="NYD33879.1"/>
    <property type="molecule type" value="Genomic_DNA"/>
</dbReference>
<dbReference type="Gene3D" id="1.10.260.40">
    <property type="entry name" value="lambda repressor-like DNA-binding domains"/>
    <property type="match status" value="1"/>
</dbReference>
<evidence type="ECO:0000313" key="3">
    <source>
        <dbReference type="EMBL" id="NYD33879.1"/>
    </source>
</evidence>
<feature type="domain" description="HTH cro/C1-type" evidence="2">
    <location>
        <begin position="20"/>
        <end position="74"/>
    </location>
</feature>
<dbReference type="SUPFAM" id="SSF47413">
    <property type="entry name" value="lambda repressor-like DNA-binding domains"/>
    <property type="match status" value="1"/>
</dbReference>
<reference evidence="3 4" key="1">
    <citation type="submission" date="2020-07" db="EMBL/GenBank/DDBJ databases">
        <title>Sequencing the genomes of 1000 actinobacteria strains.</title>
        <authorList>
            <person name="Klenk H.-P."/>
        </authorList>
    </citation>
    <scope>NUCLEOTIDE SEQUENCE [LARGE SCALE GENOMIC DNA]</scope>
    <source>
        <strain evidence="3 4">DSM 19082</strain>
    </source>
</reference>
<dbReference type="Pfam" id="PF13560">
    <property type="entry name" value="HTH_31"/>
    <property type="match status" value="1"/>
</dbReference>
<dbReference type="SMART" id="SM00530">
    <property type="entry name" value="HTH_XRE"/>
    <property type="match status" value="1"/>
</dbReference>
<organism evidence="3 4">
    <name type="scientific">Nocardioides kongjuensis</name>
    <dbReference type="NCBI Taxonomy" id="349522"/>
    <lineage>
        <taxon>Bacteria</taxon>
        <taxon>Bacillati</taxon>
        <taxon>Actinomycetota</taxon>
        <taxon>Actinomycetes</taxon>
        <taxon>Propionibacteriales</taxon>
        <taxon>Nocardioidaceae</taxon>
        <taxon>Nocardioides</taxon>
    </lineage>
</organism>
<dbReference type="PROSITE" id="PS50943">
    <property type="entry name" value="HTH_CROC1"/>
    <property type="match status" value="1"/>
</dbReference>
<keyword evidence="4" id="KW-1185">Reference proteome</keyword>
<dbReference type="Proteomes" id="UP000582231">
    <property type="component" value="Unassembled WGS sequence"/>
</dbReference>
<name>A0A852RSZ5_9ACTN</name>
<dbReference type="AlphaFoldDB" id="A0A852RSZ5"/>
<dbReference type="GO" id="GO:0003677">
    <property type="term" value="F:DNA binding"/>
    <property type="evidence" value="ECO:0007669"/>
    <property type="project" value="InterPro"/>
</dbReference>
<evidence type="ECO:0000313" key="4">
    <source>
        <dbReference type="Proteomes" id="UP000582231"/>
    </source>
</evidence>